<sequence>MVLNAIKKIPPLKEPCIIHSDQGTFYQSQKVQQTLTKKRFFNQHVKKRYST</sequence>
<dbReference type="PhylomeDB" id="Q2NJ69"/>
<keyword evidence="2" id="KW-1185">Reference proteome</keyword>
<dbReference type="eggNOG" id="COG2801">
    <property type="taxonomic scope" value="Bacteria"/>
</dbReference>
<dbReference type="KEGG" id="ayw:AYWB_407"/>
<evidence type="ECO:0000313" key="1">
    <source>
        <dbReference type="EMBL" id="ABC65524.1"/>
    </source>
</evidence>
<dbReference type="AlphaFoldDB" id="Q2NJ69"/>
<dbReference type="HOGENOM" id="CLU_3095113_0_0_14"/>
<gene>
    <name evidence="1" type="ordered locus">AYWB_407</name>
</gene>
<accession>Q2NJ69</accession>
<dbReference type="Proteomes" id="UP000001934">
    <property type="component" value="Chromosome"/>
</dbReference>
<name>Q2NJ69_AYWBP</name>
<reference evidence="1 2" key="1">
    <citation type="journal article" date="2006" name="J. Bacteriol.">
        <title>Living with genome instability: the adaptation of phytoplasmas to diverse environments of their insect and plant hosts.</title>
        <authorList>
            <person name="Bai X."/>
            <person name="Zhang J."/>
            <person name="Ewing A."/>
            <person name="Miller S.A."/>
            <person name="Jancso Radek A."/>
            <person name="Shevchenko D.V."/>
            <person name="Tsukerman K."/>
            <person name="Walunas T."/>
            <person name="Lapidus A."/>
            <person name="Campbell J.W."/>
            <person name="Hogenhout S.A."/>
        </authorList>
    </citation>
    <scope>NUCLEOTIDE SEQUENCE [LARGE SCALE GENOMIC DNA]</scope>
    <source>
        <strain evidence="1 2">AYWB</strain>
    </source>
</reference>
<organism evidence="1 2">
    <name type="scientific">Aster yellows witches'-broom phytoplasma (strain AYWB)</name>
    <dbReference type="NCBI Taxonomy" id="322098"/>
    <lineage>
        <taxon>Bacteria</taxon>
        <taxon>Bacillati</taxon>
        <taxon>Mycoplasmatota</taxon>
        <taxon>Mollicutes</taxon>
        <taxon>Acholeplasmatales</taxon>
        <taxon>Acholeplasmataceae</taxon>
        <taxon>Candidatus Phytoplasma</taxon>
        <taxon>16SrI (Aster yellows group)</taxon>
    </lineage>
</organism>
<proteinExistence type="predicted"/>
<protein>
    <recommendedName>
        <fullName evidence="3">Integrase catalytic domain-containing protein</fullName>
    </recommendedName>
</protein>
<dbReference type="EMBL" id="CP000061">
    <property type="protein sequence ID" value="ABC65524.1"/>
    <property type="molecule type" value="Genomic_DNA"/>
</dbReference>
<evidence type="ECO:0000313" key="2">
    <source>
        <dbReference type="Proteomes" id="UP000001934"/>
    </source>
</evidence>
<evidence type="ECO:0008006" key="3">
    <source>
        <dbReference type="Google" id="ProtNLM"/>
    </source>
</evidence>